<protein>
    <submittedName>
        <fullName evidence="1">Putative DNA-binding transcriptional regulator AlpA</fullName>
    </submittedName>
</protein>
<organism evidence="1 2">
    <name type="scientific">Brevundimonas mediterranea</name>
    <dbReference type="NCBI Taxonomy" id="74329"/>
    <lineage>
        <taxon>Bacteria</taxon>
        <taxon>Pseudomonadati</taxon>
        <taxon>Pseudomonadota</taxon>
        <taxon>Alphaproteobacteria</taxon>
        <taxon>Caulobacterales</taxon>
        <taxon>Caulobacteraceae</taxon>
        <taxon>Brevundimonas</taxon>
    </lineage>
</organism>
<proteinExistence type="predicted"/>
<gene>
    <name evidence="1" type="ORF">GGR11_002856</name>
</gene>
<name>A0A7W6F0X1_9CAUL</name>
<dbReference type="Proteomes" id="UP000532936">
    <property type="component" value="Unassembled WGS sequence"/>
</dbReference>
<dbReference type="AlphaFoldDB" id="A0A7W6F0X1"/>
<evidence type="ECO:0000313" key="2">
    <source>
        <dbReference type="Proteomes" id="UP000532936"/>
    </source>
</evidence>
<comment type="caution">
    <text evidence="1">The sequence shown here is derived from an EMBL/GenBank/DDBJ whole genome shotgun (WGS) entry which is preliminary data.</text>
</comment>
<dbReference type="GO" id="GO:0003677">
    <property type="term" value="F:DNA binding"/>
    <property type="evidence" value="ECO:0007669"/>
    <property type="project" value="UniProtKB-KW"/>
</dbReference>
<evidence type="ECO:0000313" key="1">
    <source>
        <dbReference type="EMBL" id="MBB3873294.1"/>
    </source>
</evidence>
<dbReference type="EMBL" id="JACIDA010000003">
    <property type="protein sequence ID" value="MBB3873294.1"/>
    <property type="molecule type" value="Genomic_DNA"/>
</dbReference>
<accession>A0A7W6F0X1</accession>
<keyword evidence="1" id="KW-0238">DNA-binding</keyword>
<dbReference type="RefSeq" id="WP_183198003.1">
    <property type="nucleotide sequence ID" value="NZ_JACIDA010000003.1"/>
</dbReference>
<reference evidence="1 2" key="1">
    <citation type="submission" date="2020-08" db="EMBL/GenBank/DDBJ databases">
        <title>Genomic Encyclopedia of Type Strains, Phase IV (KMG-IV): sequencing the most valuable type-strain genomes for metagenomic binning, comparative biology and taxonomic classification.</title>
        <authorList>
            <person name="Goeker M."/>
        </authorList>
    </citation>
    <scope>NUCLEOTIDE SEQUENCE [LARGE SCALE GENOMIC DNA]</scope>
    <source>
        <strain evidence="1 2">DSM 14878</strain>
    </source>
</reference>
<sequence>MSRRIPARPTILEPRGLNREQASLYVGISVSKFDQLVHDGRMPAPKRIDARKIWDRHALDTAFWALPDDGPDRNDNPWDAPA</sequence>